<protein>
    <submittedName>
        <fullName evidence="1">Uncharacterized protein</fullName>
    </submittedName>
</protein>
<dbReference type="AlphaFoldDB" id="A0A660HUE3"/>
<gene>
    <name evidence="1" type="ORF">AOB57_012455</name>
</gene>
<keyword evidence="2" id="KW-1185">Reference proteome</keyword>
<evidence type="ECO:0000313" key="1">
    <source>
        <dbReference type="EMBL" id="AYK15893.1"/>
    </source>
</evidence>
<sequence>MYLCQSLPGAVSRVKVLLQSEAVETVQEPRSFHARFHPIPHNLFVRHPVLQVLHSLPVGNKRLSKKHEKYRCIEYLSYLSRIKIKLTVSHGLKPITLSLETSLTALEFLNLLDASDYAGNF</sequence>
<evidence type="ECO:0000313" key="2">
    <source>
        <dbReference type="Proteomes" id="UP000053087"/>
    </source>
</evidence>
<organism evidence="1 2">
    <name type="scientific">Methanosarcina flavescens</name>
    <dbReference type="NCBI Taxonomy" id="1715806"/>
    <lineage>
        <taxon>Archaea</taxon>
        <taxon>Methanobacteriati</taxon>
        <taxon>Methanobacteriota</taxon>
        <taxon>Stenosarchaea group</taxon>
        <taxon>Methanomicrobia</taxon>
        <taxon>Methanosarcinales</taxon>
        <taxon>Methanosarcinaceae</taxon>
        <taxon>Methanosarcina</taxon>
    </lineage>
</organism>
<reference evidence="1 2" key="1">
    <citation type="journal article" date="2016" name="Int. J. Syst. Evol. Microbiol.">
        <title>Methanosarcina flavescens sp. nov., a methanogenic archaeon isolated from a full-scale anaerobic digester.</title>
        <authorList>
            <person name="Kern T."/>
            <person name="Fischer M.A."/>
            <person name="Deppenmeier U."/>
            <person name="Schmitz R.A."/>
            <person name="Rother M."/>
        </authorList>
    </citation>
    <scope>NUCLEOTIDE SEQUENCE [LARGE SCALE GENOMIC DNA]</scope>
    <source>
        <strain evidence="1 2">E03.2</strain>
    </source>
</reference>
<dbReference type="Proteomes" id="UP000053087">
    <property type="component" value="Chromosome"/>
</dbReference>
<name>A0A660HUE3_9EURY</name>
<proteinExistence type="predicted"/>
<dbReference type="KEGG" id="mfz:AOB57_012455"/>
<accession>A0A660HUE3</accession>
<dbReference type="EMBL" id="CP032683">
    <property type="protein sequence ID" value="AYK15893.1"/>
    <property type="molecule type" value="Genomic_DNA"/>
</dbReference>